<organism evidence="5 6">
    <name type="scientific">Ferrimonas pelagia</name>
    <dbReference type="NCBI Taxonomy" id="1177826"/>
    <lineage>
        <taxon>Bacteria</taxon>
        <taxon>Pseudomonadati</taxon>
        <taxon>Pseudomonadota</taxon>
        <taxon>Gammaproteobacteria</taxon>
        <taxon>Alteromonadales</taxon>
        <taxon>Ferrimonadaceae</taxon>
        <taxon>Ferrimonas</taxon>
    </lineage>
</organism>
<feature type="domain" description="HAMP" evidence="3">
    <location>
        <begin position="169"/>
        <end position="221"/>
    </location>
</feature>
<dbReference type="Gene3D" id="3.30.70.270">
    <property type="match status" value="1"/>
</dbReference>
<accession>A0ABP9F2X9</accession>
<dbReference type="Proteomes" id="UP001499988">
    <property type="component" value="Unassembled WGS sequence"/>
</dbReference>
<dbReference type="PANTHER" id="PTHR33121:SF79">
    <property type="entry name" value="CYCLIC DI-GMP PHOSPHODIESTERASE PDED-RELATED"/>
    <property type="match status" value="1"/>
</dbReference>
<feature type="transmembrane region" description="Helical" evidence="1">
    <location>
        <begin position="12"/>
        <end position="31"/>
    </location>
</feature>
<dbReference type="SMART" id="SM00052">
    <property type="entry name" value="EAL"/>
    <property type="match status" value="1"/>
</dbReference>
<evidence type="ECO:0000256" key="1">
    <source>
        <dbReference type="SAM" id="Phobius"/>
    </source>
</evidence>
<feature type="transmembrane region" description="Helical" evidence="1">
    <location>
        <begin position="146"/>
        <end position="168"/>
    </location>
</feature>
<evidence type="ECO:0000259" key="2">
    <source>
        <dbReference type="PROSITE" id="PS50883"/>
    </source>
</evidence>
<feature type="domain" description="EAL" evidence="2">
    <location>
        <begin position="400"/>
        <end position="651"/>
    </location>
</feature>
<protein>
    <submittedName>
        <fullName evidence="5">EAL domain-containing protein</fullName>
    </submittedName>
</protein>
<evidence type="ECO:0000259" key="4">
    <source>
        <dbReference type="PROSITE" id="PS50887"/>
    </source>
</evidence>
<dbReference type="SMART" id="SM00304">
    <property type="entry name" value="HAMP"/>
    <property type="match status" value="1"/>
</dbReference>
<dbReference type="Gene3D" id="3.20.20.450">
    <property type="entry name" value="EAL domain"/>
    <property type="match status" value="1"/>
</dbReference>
<dbReference type="SUPFAM" id="SSF55073">
    <property type="entry name" value="Nucleotide cyclase"/>
    <property type="match status" value="1"/>
</dbReference>
<sequence>MTLYRQLMWRGVLLYGAATLMVLSLVLVLSSKADETQQKALVSAQLRWMQSQLQQQAQHSNQLQLEPLLAGTALSPILRQLRVVGANQGQIHNLPSSNAFPSLLEHLGLFELEPVRLSIATASSSKLWLEAELTASPLYQTLWQRMLSSLAGALLLGAVFAAGIGLVLRRSLKPLQLIAQRAEDLSSLNFGTPLRLLGGQEFSAIADAINTLSNKLRWELEGYNQQVDSLKRALLTDPVSELPNRTFIMERVDSWLTENSGGMLMLISLKFLEPVRLKFGYECRDELISTFSRALRHAAEMDPGLLVARISAEDFLIVQTREQEAEQQRLVELIKSHCAQVYRDSDADPATAYGIGAVRKMMQKHADELLAQADNALVQALAEPGHFAWFHQPTDVPLFRQQWRSSLSQAIDDGRYEYSTYSVLDSAGDKIQLEISTQLVVGERRMSEAELMPYLKMLGLVSQFERGRVLHAQTLNVRYTPIVFALMPSSLQDENFGHWLTGYLEGKGFAYAFEFGERTVLSLPDKVQKLRRELKNLGYRVGINHFGLHLVELSYVTSLRPDYVKLDQAFVHGQPSSLQQDVCRTLCAALQTLNVAIYLSGVEQSQQLERFEAMPFNGYQDLSQRPKALGGYAGSDDKRLVLVEPLEKPFPQA</sequence>
<dbReference type="Pfam" id="PF00563">
    <property type="entry name" value="EAL"/>
    <property type="match status" value="1"/>
</dbReference>
<dbReference type="RefSeq" id="WP_345335999.1">
    <property type="nucleotide sequence ID" value="NZ_BAABJZ010000089.1"/>
</dbReference>
<dbReference type="InterPro" id="IPR003660">
    <property type="entry name" value="HAMP_dom"/>
</dbReference>
<dbReference type="PANTHER" id="PTHR33121">
    <property type="entry name" value="CYCLIC DI-GMP PHOSPHODIESTERASE PDEF"/>
    <property type="match status" value="1"/>
</dbReference>
<keyword evidence="1" id="KW-0472">Membrane</keyword>
<feature type="domain" description="GGDEF" evidence="4">
    <location>
        <begin position="260"/>
        <end position="393"/>
    </location>
</feature>
<proteinExistence type="predicted"/>
<comment type="caution">
    <text evidence="5">The sequence shown here is derived from an EMBL/GenBank/DDBJ whole genome shotgun (WGS) entry which is preliminary data.</text>
</comment>
<keyword evidence="1" id="KW-0812">Transmembrane</keyword>
<evidence type="ECO:0000259" key="3">
    <source>
        <dbReference type="PROSITE" id="PS50885"/>
    </source>
</evidence>
<dbReference type="SMART" id="SM00267">
    <property type="entry name" value="GGDEF"/>
    <property type="match status" value="1"/>
</dbReference>
<dbReference type="EMBL" id="BAABJZ010000089">
    <property type="protein sequence ID" value="GAA4892781.1"/>
    <property type="molecule type" value="Genomic_DNA"/>
</dbReference>
<dbReference type="InterPro" id="IPR050706">
    <property type="entry name" value="Cyclic-di-GMP_PDE-like"/>
</dbReference>
<dbReference type="InterPro" id="IPR035919">
    <property type="entry name" value="EAL_sf"/>
</dbReference>
<dbReference type="PROSITE" id="PS50883">
    <property type="entry name" value="EAL"/>
    <property type="match status" value="1"/>
</dbReference>
<gene>
    <name evidence="5" type="ORF">GCM10023333_27550</name>
</gene>
<name>A0ABP9F2X9_9GAMM</name>
<dbReference type="PROSITE" id="PS50887">
    <property type="entry name" value="GGDEF"/>
    <property type="match status" value="1"/>
</dbReference>
<keyword evidence="6" id="KW-1185">Reference proteome</keyword>
<evidence type="ECO:0000313" key="6">
    <source>
        <dbReference type="Proteomes" id="UP001499988"/>
    </source>
</evidence>
<dbReference type="PROSITE" id="PS50885">
    <property type="entry name" value="HAMP"/>
    <property type="match status" value="1"/>
</dbReference>
<dbReference type="InterPro" id="IPR000160">
    <property type="entry name" value="GGDEF_dom"/>
</dbReference>
<dbReference type="InterPro" id="IPR043128">
    <property type="entry name" value="Rev_trsase/Diguanyl_cyclase"/>
</dbReference>
<evidence type="ECO:0000313" key="5">
    <source>
        <dbReference type="EMBL" id="GAA4892781.1"/>
    </source>
</evidence>
<reference evidence="6" key="1">
    <citation type="journal article" date="2019" name="Int. J. Syst. Evol. Microbiol.">
        <title>The Global Catalogue of Microorganisms (GCM) 10K type strain sequencing project: providing services to taxonomists for standard genome sequencing and annotation.</title>
        <authorList>
            <consortium name="The Broad Institute Genomics Platform"/>
            <consortium name="The Broad Institute Genome Sequencing Center for Infectious Disease"/>
            <person name="Wu L."/>
            <person name="Ma J."/>
        </authorList>
    </citation>
    <scope>NUCLEOTIDE SEQUENCE [LARGE SCALE GENOMIC DNA]</scope>
    <source>
        <strain evidence="6">JCM 18401</strain>
    </source>
</reference>
<dbReference type="SUPFAM" id="SSF141868">
    <property type="entry name" value="EAL domain-like"/>
    <property type="match status" value="1"/>
</dbReference>
<dbReference type="InterPro" id="IPR001633">
    <property type="entry name" value="EAL_dom"/>
</dbReference>
<dbReference type="InterPro" id="IPR029787">
    <property type="entry name" value="Nucleotide_cyclase"/>
</dbReference>
<keyword evidence="1" id="KW-1133">Transmembrane helix</keyword>
<dbReference type="Pfam" id="PF00672">
    <property type="entry name" value="HAMP"/>
    <property type="match status" value="1"/>
</dbReference>
<dbReference type="Pfam" id="PF00990">
    <property type="entry name" value="GGDEF"/>
    <property type="match status" value="1"/>
</dbReference>